<dbReference type="AlphaFoldDB" id="A0A7M2Z1K7"/>
<dbReference type="SUPFAM" id="SSF52540">
    <property type="entry name" value="P-loop containing nucleoside triphosphate hydrolases"/>
    <property type="match status" value="2"/>
</dbReference>
<dbReference type="Gene3D" id="3.40.50.300">
    <property type="entry name" value="P-loop containing nucleotide triphosphate hydrolases"/>
    <property type="match status" value="2"/>
</dbReference>
<dbReference type="PANTHER" id="PTHR42855:SF2">
    <property type="entry name" value="DRUG RESISTANCE ABC TRANSPORTER,ATP-BINDING PROTEIN"/>
    <property type="match status" value="1"/>
</dbReference>
<reference evidence="6 7" key="1">
    <citation type="submission" date="2018-07" db="EMBL/GenBank/DDBJ databases">
        <title>High-quality-draft genome sequence of Gaiella occulta.</title>
        <authorList>
            <person name="Severino R."/>
            <person name="Froufe H.J.C."/>
            <person name="Rainey F.A."/>
            <person name="Barroso C."/>
            <person name="Albuquerque L."/>
            <person name="Lobo-Da-Cunha A."/>
            <person name="Da Costa M.S."/>
            <person name="Egas C."/>
        </authorList>
    </citation>
    <scope>NUCLEOTIDE SEQUENCE [LARGE SCALE GENOMIC DNA]</scope>
    <source>
        <strain evidence="6 7">F2-233</strain>
    </source>
</reference>
<dbReference type="PANTHER" id="PTHR42855">
    <property type="entry name" value="ABC TRANSPORTER ATP-BINDING SUBUNIT"/>
    <property type="match status" value="1"/>
</dbReference>
<name>A0A7M2Z1K7_9ACTN</name>
<dbReference type="PROSITE" id="PS00211">
    <property type="entry name" value="ABC_TRANSPORTER_1"/>
    <property type="match status" value="2"/>
</dbReference>
<evidence type="ECO:0000313" key="6">
    <source>
        <dbReference type="EMBL" id="RDI75654.1"/>
    </source>
</evidence>
<dbReference type="Pfam" id="PF12848">
    <property type="entry name" value="ABC_tran_Xtn"/>
    <property type="match status" value="1"/>
</dbReference>
<reference evidence="7" key="2">
    <citation type="journal article" date="2019" name="MicrobiologyOpen">
        <title>High-quality draft genome sequence of Gaiella occulta isolated from a 150 meter deep mineral water borehole and comparison with the genome sequences of other deep-branching lineages of the phylum Actinobacteria.</title>
        <authorList>
            <person name="Severino R."/>
            <person name="Froufe H.J.C."/>
            <person name="Barroso C."/>
            <person name="Albuquerque L."/>
            <person name="Lobo-da-Cunha A."/>
            <person name="da Costa M.S."/>
            <person name="Egas C."/>
        </authorList>
    </citation>
    <scope>NUCLEOTIDE SEQUENCE [LARGE SCALE GENOMIC DNA]</scope>
    <source>
        <strain evidence="7">F2-233</strain>
    </source>
</reference>
<dbReference type="NCBIfam" id="NF000355">
    <property type="entry name" value="ribo_prot_ABC_F"/>
    <property type="match status" value="1"/>
</dbReference>
<dbReference type="InterPro" id="IPR027417">
    <property type="entry name" value="P-loop_NTPase"/>
</dbReference>
<comment type="caution">
    <text evidence="6">The sequence shown here is derived from an EMBL/GenBank/DDBJ whole genome shotgun (WGS) entry which is preliminary data.</text>
</comment>
<dbReference type="Proteomes" id="UP000254134">
    <property type="component" value="Unassembled WGS sequence"/>
</dbReference>
<dbReference type="CDD" id="cd03221">
    <property type="entry name" value="ABCF_EF-3"/>
    <property type="match status" value="2"/>
</dbReference>
<dbReference type="FunFam" id="3.40.50.300:FF:000011">
    <property type="entry name" value="Putative ABC transporter ATP-binding component"/>
    <property type="match status" value="1"/>
</dbReference>
<dbReference type="RefSeq" id="WP_114794559.1">
    <property type="nucleotide sequence ID" value="NZ_QQZY01000001.1"/>
</dbReference>
<evidence type="ECO:0000256" key="3">
    <source>
        <dbReference type="SAM" id="Coils"/>
    </source>
</evidence>
<accession>A0A7M2Z1K7</accession>
<keyword evidence="2" id="KW-0067">ATP-binding</keyword>
<dbReference type="InterPro" id="IPR003593">
    <property type="entry name" value="AAA+_ATPase"/>
</dbReference>
<proteinExistence type="predicted"/>
<dbReference type="OrthoDB" id="3239744at2"/>
<sequence length="624" mass="68569">MAVLIASSLRKEIAGDPLFDGVSFAVERRERLALSGQNGAGKTTLLRALIGETSLQGGEVALAKGARVALHDQRPPRDRGLSLRAYVLSGAADLVRIEQELRTLEQAMAGGVHDPATLRRYSEAQARLEHAGGWGWRDRATSALRGLGFGDADLDRGLETFSGGELTRASLARALAGDPDLLLLDEPTNHLDVESLEWLERELTTIDAAVVLVAHDRWFLESVTTAVLELEGGRSLFFSGPWHQWRLERAARAQAAAKSVQRVAGDIERLERFVQRFRYKKSKARQAQAKLTQIARLEQERRTAAGELENLTRRRRTLGFEFLEPARTGRIVLEVDGLRLSAGGKQLLDGATLVLERGEHVALVGPNGSGKTSLLETLLGQRRPDAGAIRFGHGVEPAYFSQHDVELDERGTVLECAMAMTGLARPQAQQLLGRFLFSGWSEHEKQVAVLSGGERRRLSLAVVVASGANLLVLDEPTNHLDLESREALEAALEAFPGAILLVSHDRALLDAVAERTVAIENGTLRSYDGGWADLVRAREEAVVPPALVARKPKEPKASKPAARKGPSELEQVERRITTLEQHVAVLEQKLAQDWTDMDLLAEYRTTRDELQKLLGRWEVLFESA</sequence>
<dbReference type="Pfam" id="PF00005">
    <property type="entry name" value="ABC_tran"/>
    <property type="match status" value="2"/>
</dbReference>
<evidence type="ECO:0000256" key="1">
    <source>
        <dbReference type="ARBA" id="ARBA00022741"/>
    </source>
</evidence>
<dbReference type="GO" id="GO:0016887">
    <property type="term" value="F:ATP hydrolysis activity"/>
    <property type="evidence" value="ECO:0007669"/>
    <property type="project" value="InterPro"/>
</dbReference>
<evidence type="ECO:0000256" key="4">
    <source>
        <dbReference type="SAM" id="MobiDB-lite"/>
    </source>
</evidence>
<dbReference type="EMBL" id="QQZY01000001">
    <property type="protein sequence ID" value="RDI75654.1"/>
    <property type="molecule type" value="Genomic_DNA"/>
</dbReference>
<dbReference type="SMART" id="SM00382">
    <property type="entry name" value="AAA"/>
    <property type="match status" value="2"/>
</dbReference>
<dbReference type="PROSITE" id="PS50893">
    <property type="entry name" value="ABC_TRANSPORTER_2"/>
    <property type="match status" value="2"/>
</dbReference>
<dbReference type="InterPro" id="IPR051309">
    <property type="entry name" value="ABCF_ATPase"/>
</dbReference>
<feature type="domain" description="ABC transporter" evidence="5">
    <location>
        <begin position="4"/>
        <end position="257"/>
    </location>
</feature>
<evidence type="ECO:0000256" key="2">
    <source>
        <dbReference type="ARBA" id="ARBA00022840"/>
    </source>
</evidence>
<dbReference type="InterPro" id="IPR017871">
    <property type="entry name" value="ABC_transporter-like_CS"/>
</dbReference>
<feature type="region of interest" description="Disordered" evidence="4">
    <location>
        <begin position="549"/>
        <end position="570"/>
    </location>
</feature>
<dbReference type="InterPro" id="IPR032781">
    <property type="entry name" value="ABC_tran_Xtn"/>
</dbReference>
<evidence type="ECO:0000313" key="7">
    <source>
        <dbReference type="Proteomes" id="UP000254134"/>
    </source>
</evidence>
<gene>
    <name evidence="6" type="ORF">Gocc_0073</name>
</gene>
<feature type="domain" description="ABC transporter" evidence="5">
    <location>
        <begin position="333"/>
        <end position="546"/>
    </location>
</feature>
<feature type="coiled-coil region" evidence="3">
    <location>
        <begin position="280"/>
        <end position="314"/>
    </location>
</feature>
<dbReference type="GO" id="GO:0005524">
    <property type="term" value="F:ATP binding"/>
    <property type="evidence" value="ECO:0007669"/>
    <property type="project" value="UniProtKB-KW"/>
</dbReference>
<dbReference type="InterPro" id="IPR003439">
    <property type="entry name" value="ABC_transporter-like_ATP-bd"/>
</dbReference>
<evidence type="ECO:0000259" key="5">
    <source>
        <dbReference type="PROSITE" id="PS50893"/>
    </source>
</evidence>
<protein>
    <submittedName>
        <fullName evidence="6">ATPase component of ABC transporter with duplicated ATPase domain</fullName>
    </submittedName>
</protein>
<keyword evidence="3" id="KW-0175">Coiled coil</keyword>
<organism evidence="6 7">
    <name type="scientific">Gaiella occulta</name>
    <dbReference type="NCBI Taxonomy" id="1002870"/>
    <lineage>
        <taxon>Bacteria</taxon>
        <taxon>Bacillati</taxon>
        <taxon>Actinomycetota</taxon>
        <taxon>Thermoleophilia</taxon>
        <taxon>Gaiellales</taxon>
        <taxon>Gaiellaceae</taxon>
        <taxon>Gaiella</taxon>
    </lineage>
</organism>
<keyword evidence="1" id="KW-0547">Nucleotide-binding</keyword>
<keyword evidence="7" id="KW-1185">Reference proteome</keyword>